<dbReference type="EMBL" id="AMFJ01000479">
    <property type="protein sequence ID" value="EKE27458.1"/>
    <property type="molecule type" value="Genomic_DNA"/>
</dbReference>
<gene>
    <name evidence="2" type="ORF">ACD_3C00205G0011</name>
</gene>
<organism evidence="2">
    <name type="scientific">uncultured bacterium</name>
    <name type="common">gcode 4</name>
    <dbReference type="NCBI Taxonomy" id="1234023"/>
    <lineage>
        <taxon>Bacteria</taxon>
        <taxon>environmental samples</taxon>
    </lineage>
</organism>
<sequence>MKRCIACDELIWNEALVCIYCWESLVPEIIEDWEYVIIPEHNYEKKLTSWTDNKQIYKDFLPIFWWAIIKEEPEAIEPRKLWSWIWANWEPIETIKQKTNFILKRKKSSVKKEIKNLESDFFNNLLWVCSKKFNRTYGFDILILVLLILWWLQIYWDFKFISINFSVISIAVLLLFYHIDNISAKAKKYEKKRNLSLKKFSKHIQELKKFVISDVLDKYLKEKI</sequence>
<accession>K2FWX0</accession>
<evidence type="ECO:0000256" key="1">
    <source>
        <dbReference type="SAM" id="Phobius"/>
    </source>
</evidence>
<dbReference type="AlphaFoldDB" id="K2FWX0"/>
<evidence type="ECO:0000313" key="2">
    <source>
        <dbReference type="EMBL" id="EKE27458.1"/>
    </source>
</evidence>
<proteinExistence type="predicted"/>
<keyword evidence="1" id="KW-1133">Transmembrane helix</keyword>
<reference evidence="2" key="1">
    <citation type="journal article" date="2012" name="Science">
        <title>Fermentation, hydrogen, and sulfur metabolism in multiple uncultivated bacterial phyla.</title>
        <authorList>
            <person name="Wrighton K.C."/>
            <person name="Thomas B.C."/>
            <person name="Sharon I."/>
            <person name="Miller C.S."/>
            <person name="Castelle C.J."/>
            <person name="VerBerkmoes N.C."/>
            <person name="Wilkins M.J."/>
            <person name="Hettich R.L."/>
            <person name="Lipton M.S."/>
            <person name="Williams K.H."/>
            <person name="Long P.E."/>
            <person name="Banfield J.F."/>
        </authorList>
    </citation>
    <scope>NUCLEOTIDE SEQUENCE [LARGE SCALE GENOMIC DNA]</scope>
</reference>
<protein>
    <submittedName>
        <fullName evidence="2">Uncharacterized protein</fullName>
    </submittedName>
</protein>
<keyword evidence="1" id="KW-0472">Membrane</keyword>
<comment type="caution">
    <text evidence="2">The sequence shown here is derived from an EMBL/GenBank/DDBJ whole genome shotgun (WGS) entry which is preliminary data.</text>
</comment>
<name>K2FWX0_9BACT</name>
<feature type="transmembrane region" description="Helical" evidence="1">
    <location>
        <begin position="137"/>
        <end position="154"/>
    </location>
</feature>
<keyword evidence="1" id="KW-0812">Transmembrane</keyword>
<feature type="transmembrane region" description="Helical" evidence="1">
    <location>
        <begin position="160"/>
        <end position="179"/>
    </location>
</feature>